<dbReference type="RefSeq" id="WP_270151941.1">
    <property type="nucleotide sequence ID" value="NZ_CP115453.1"/>
</dbReference>
<evidence type="ECO:0000313" key="3">
    <source>
        <dbReference type="EMBL" id="WBP92194.1"/>
    </source>
</evidence>
<evidence type="ECO:0000256" key="1">
    <source>
        <dbReference type="SAM" id="MobiDB-lite"/>
    </source>
</evidence>
<keyword evidence="3" id="KW-0614">Plasmid</keyword>
<dbReference type="Pfam" id="PF13349">
    <property type="entry name" value="DUF4097"/>
    <property type="match status" value="1"/>
</dbReference>
<name>A0ABY7QIW8_9ACTN</name>
<feature type="compositionally biased region" description="Polar residues" evidence="1">
    <location>
        <begin position="286"/>
        <end position="301"/>
    </location>
</feature>
<evidence type="ECO:0000313" key="4">
    <source>
        <dbReference type="Proteomes" id="UP001212821"/>
    </source>
</evidence>
<dbReference type="InterPro" id="IPR025164">
    <property type="entry name" value="Toastrack_DUF4097"/>
</dbReference>
<gene>
    <name evidence="3" type="ORF">O1G21_41025</name>
</gene>
<sequence length="309" mass="31814">MTTRTLNAEHTGPVTLDLDLPAGSITVRAEAGRERAELTIRTADETGPSADAVTAAVLRWETRGAMVAQVNNTGGTGFTSVVRGNRGTTVVQSFGNVPAGASIVGLQIDGDLSFVGGRMIVNGQVINAGSGSTVRIGDSPIEIIAAVPEGSTVIARTRSADVTADGAFAAVNGRTQSGDVRLGTVERTVVETQSGDVIIYRSQDANIRTQSGDVRLGRTDLVQANTQSGDISVADFGGTAHLKTMSGDVNVHATAGGNLTVRTMSGDIGVTATDAALGDDLDVQANSMSGRVRTPQRQAAGSTPRRRRD</sequence>
<geneLocation type="plasmid" evidence="3 4">
    <name>punmamed4</name>
</geneLocation>
<reference evidence="3 4" key="1">
    <citation type="submission" date="2022-12" db="EMBL/GenBank/DDBJ databases">
        <title>HUAS 3-15.</title>
        <authorList>
            <person name="Mo P."/>
        </authorList>
    </citation>
    <scope>NUCLEOTIDE SEQUENCE [LARGE SCALE GENOMIC DNA]</scope>
    <source>
        <strain evidence="3 4">HUAS 3-15</strain>
        <plasmid evidence="3 4">punmamed4</plasmid>
    </source>
</reference>
<dbReference type="Proteomes" id="UP001212821">
    <property type="component" value="Plasmid punmamed4"/>
</dbReference>
<keyword evidence="4" id="KW-1185">Reference proteome</keyword>
<feature type="domain" description="DUF4097" evidence="2">
    <location>
        <begin position="142"/>
        <end position="296"/>
    </location>
</feature>
<dbReference type="EMBL" id="CP115453">
    <property type="protein sequence ID" value="WBP92194.1"/>
    <property type="molecule type" value="Genomic_DNA"/>
</dbReference>
<proteinExistence type="predicted"/>
<accession>A0ABY7QIW8</accession>
<evidence type="ECO:0000259" key="2">
    <source>
        <dbReference type="Pfam" id="PF13349"/>
    </source>
</evidence>
<protein>
    <submittedName>
        <fullName evidence="3">DUF4097 family beta strand repeat-containing protein</fullName>
    </submittedName>
</protein>
<organism evidence="3 4">
    <name type="scientific">Kitasatospora cathayae</name>
    <dbReference type="NCBI Taxonomy" id="3004092"/>
    <lineage>
        <taxon>Bacteria</taxon>
        <taxon>Bacillati</taxon>
        <taxon>Actinomycetota</taxon>
        <taxon>Actinomycetes</taxon>
        <taxon>Kitasatosporales</taxon>
        <taxon>Streptomycetaceae</taxon>
        <taxon>Kitasatospora</taxon>
    </lineage>
</organism>
<feature type="region of interest" description="Disordered" evidence="1">
    <location>
        <begin position="286"/>
        <end position="309"/>
    </location>
</feature>